<reference evidence="1" key="1">
    <citation type="submission" date="2022-09" db="EMBL/GenBank/DDBJ databases">
        <title>Fusarium specimens isolated from Avocado Roots.</title>
        <authorList>
            <person name="Stajich J."/>
            <person name="Roper C."/>
            <person name="Heimlech-Rivalta G."/>
        </authorList>
    </citation>
    <scope>NUCLEOTIDE SEQUENCE</scope>
    <source>
        <strain evidence="1">CF00136</strain>
    </source>
</reference>
<proteinExistence type="predicted"/>
<accession>A0A9W8RQ18</accession>
<name>A0A9W8RQ18_9HYPO</name>
<keyword evidence="2" id="KW-1185">Reference proteome</keyword>
<evidence type="ECO:0000313" key="1">
    <source>
        <dbReference type="EMBL" id="KAJ4249051.1"/>
    </source>
</evidence>
<dbReference type="Proteomes" id="UP001152049">
    <property type="component" value="Unassembled WGS sequence"/>
</dbReference>
<sequence>MPLESTIELIGDFFRKATGLRHAAFDFWVCYNDPQKAQFSQLLENVERWSGPPSVYLDQTDLITSKSIIHQYLPGALEAAQITEWCDSEQYSMLKAQCPTLKRLYLTETGGKSHGNTARLMIRSMDYNVVNKIDTDFRQLEWLVLKEDELCLKCIRKPISQSPEFLNHLNQIIENLTQSLRAMPRLTRFACTLARQRLHNCIIREDWSETGCRAVTDAELDTWYSALIFRISKSVPRLKHLCIASDDYTFYRGTKTVRQAVMEVRRERFDDPGQRYRFPTMLVD</sequence>
<gene>
    <name evidence="1" type="ORF">NW762_012382</name>
</gene>
<organism evidence="1 2">
    <name type="scientific">Fusarium torreyae</name>
    <dbReference type="NCBI Taxonomy" id="1237075"/>
    <lineage>
        <taxon>Eukaryota</taxon>
        <taxon>Fungi</taxon>
        <taxon>Dikarya</taxon>
        <taxon>Ascomycota</taxon>
        <taxon>Pezizomycotina</taxon>
        <taxon>Sordariomycetes</taxon>
        <taxon>Hypocreomycetidae</taxon>
        <taxon>Hypocreales</taxon>
        <taxon>Nectriaceae</taxon>
        <taxon>Fusarium</taxon>
    </lineage>
</organism>
<comment type="caution">
    <text evidence="1">The sequence shown here is derived from an EMBL/GenBank/DDBJ whole genome shotgun (WGS) entry which is preliminary data.</text>
</comment>
<dbReference type="OrthoDB" id="5046458at2759"/>
<evidence type="ECO:0000313" key="2">
    <source>
        <dbReference type="Proteomes" id="UP001152049"/>
    </source>
</evidence>
<dbReference type="AlphaFoldDB" id="A0A9W8RQ18"/>
<protein>
    <submittedName>
        <fullName evidence="1">Uncharacterized protein</fullName>
    </submittedName>
</protein>
<dbReference type="EMBL" id="JAOQAZ010000034">
    <property type="protein sequence ID" value="KAJ4249051.1"/>
    <property type="molecule type" value="Genomic_DNA"/>
</dbReference>